<dbReference type="Proteomes" id="UP000199647">
    <property type="component" value="Unassembled WGS sequence"/>
</dbReference>
<keyword evidence="12" id="KW-0732">Signal</keyword>
<proteinExistence type="predicted"/>
<evidence type="ECO:0000256" key="4">
    <source>
        <dbReference type="ARBA" id="ARBA00022692"/>
    </source>
</evidence>
<feature type="compositionally biased region" description="Basic and acidic residues" evidence="10">
    <location>
        <begin position="125"/>
        <end position="134"/>
    </location>
</feature>
<dbReference type="InterPro" id="IPR002326">
    <property type="entry name" value="Cyt_c1"/>
</dbReference>
<keyword evidence="6 11" id="KW-1133">Transmembrane helix</keyword>
<feature type="signal peptide" evidence="12">
    <location>
        <begin position="1"/>
        <end position="33"/>
    </location>
</feature>
<dbReference type="InterPro" id="IPR036909">
    <property type="entry name" value="Cyt_c-like_dom_sf"/>
</dbReference>
<feature type="chain" id="PRO_5011657603" description="Cytochrome c1" evidence="12">
    <location>
        <begin position="34"/>
        <end position="305"/>
    </location>
</feature>
<keyword evidence="5 9" id="KW-0479">Metal-binding</keyword>
<gene>
    <name evidence="13" type="ORF">SAMN05216548_101409</name>
</gene>
<dbReference type="PROSITE" id="PS51257">
    <property type="entry name" value="PROKAR_LIPOPROTEIN"/>
    <property type="match status" value="1"/>
</dbReference>
<dbReference type="AlphaFoldDB" id="A0A1H9AEJ3"/>
<comment type="cofactor">
    <cofactor evidence="9">
        <name>heme c</name>
        <dbReference type="ChEBI" id="CHEBI:61717"/>
    </cofactor>
    <text evidence="9">Binds 1 heme c group covalently per subunit.</text>
</comment>
<evidence type="ECO:0000256" key="1">
    <source>
        <dbReference type="ARBA" id="ARBA00004370"/>
    </source>
</evidence>
<evidence type="ECO:0000313" key="13">
    <source>
        <dbReference type="EMBL" id="SEP75212.1"/>
    </source>
</evidence>
<evidence type="ECO:0000256" key="6">
    <source>
        <dbReference type="ARBA" id="ARBA00022989"/>
    </source>
</evidence>
<evidence type="ECO:0000256" key="2">
    <source>
        <dbReference type="ARBA" id="ARBA00016165"/>
    </source>
</evidence>
<dbReference type="PANTHER" id="PTHR10266">
    <property type="entry name" value="CYTOCHROME C1"/>
    <property type="match status" value="1"/>
</dbReference>
<keyword evidence="14" id="KW-1185">Reference proteome</keyword>
<dbReference type="GO" id="GO:0016020">
    <property type="term" value="C:membrane"/>
    <property type="evidence" value="ECO:0007669"/>
    <property type="project" value="UniProtKB-SubCell"/>
</dbReference>
<evidence type="ECO:0000256" key="12">
    <source>
        <dbReference type="SAM" id="SignalP"/>
    </source>
</evidence>
<evidence type="ECO:0000313" key="14">
    <source>
        <dbReference type="Proteomes" id="UP000199647"/>
    </source>
</evidence>
<name>A0A1H9AEJ3_9HYPH</name>
<evidence type="ECO:0000256" key="9">
    <source>
        <dbReference type="PIRSR" id="PIRSR602326-1"/>
    </source>
</evidence>
<evidence type="ECO:0000256" key="10">
    <source>
        <dbReference type="SAM" id="MobiDB-lite"/>
    </source>
</evidence>
<evidence type="ECO:0000256" key="5">
    <source>
        <dbReference type="ARBA" id="ARBA00022723"/>
    </source>
</evidence>
<dbReference type="EMBL" id="FOFG01000001">
    <property type="protein sequence ID" value="SEP75212.1"/>
    <property type="molecule type" value="Genomic_DNA"/>
</dbReference>
<feature type="binding site" description="axial binding residue" evidence="9">
    <location>
        <position position="225"/>
    </location>
    <ligand>
        <name>heme c</name>
        <dbReference type="ChEBI" id="CHEBI:61717"/>
    </ligand>
    <ligandPart>
        <name>Fe</name>
        <dbReference type="ChEBI" id="CHEBI:18248"/>
    </ligandPart>
</feature>
<keyword evidence="4 11" id="KW-0812">Transmembrane</keyword>
<protein>
    <recommendedName>
        <fullName evidence="2">Cytochrome c1</fullName>
    </recommendedName>
</protein>
<evidence type="ECO:0000256" key="8">
    <source>
        <dbReference type="ARBA" id="ARBA00023136"/>
    </source>
</evidence>
<keyword evidence="8 11" id="KW-0472">Membrane</keyword>
<feature type="binding site" description="covalent" evidence="9">
    <location>
        <position position="83"/>
    </location>
    <ligand>
        <name>heme c</name>
        <dbReference type="ChEBI" id="CHEBI:61717"/>
    </ligand>
</feature>
<sequence length="305" mass="33492">MRFKNAEGQMSGMLCRLTAALFAVGMASSAACAADQPANATPHYPLKEPHELSWSFSGPFGSFDKQQLQRGFKIYHDVCSNCHSLNLVAFRNLGDQDGLGFSAEQVKSLAAEYKIQDGPNDQGDMFERPGRPSDHLPAPFPNEQAARSANGGALPPDLSLLAKARGPERGFPWFVFDVFTQYEESAGPDYIYSLLTGFQDPPAGVQVREGLHYNPYFIASDALAMPPPLADGAVDFPQNGDDDKTNDVPQTVDQYARDVSAFLMWAAEPHLVERKRMGLTVMVFLIVFAGLVGYTKRRVWANTPH</sequence>
<reference evidence="13 14" key="1">
    <citation type="submission" date="2016-10" db="EMBL/GenBank/DDBJ databases">
        <authorList>
            <person name="de Groot N.N."/>
        </authorList>
    </citation>
    <scope>NUCLEOTIDE SEQUENCE [LARGE SCALE GENOMIC DNA]</scope>
    <source>
        <strain evidence="13 14">A52C2</strain>
    </source>
</reference>
<dbReference type="GO" id="GO:0020037">
    <property type="term" value="F:heme binding"/>
    <property type="evidence" value="ECO:0007669"/>
    <property type="project" value="InterPro"/>
</dbReference>
<evidence type="ECO:0000256" key="7">
    <source>
        <dbReference type="ARBA" id="ARBA00023004"/>
    </source>
</evidence>
<keyword evidence="7 9" id="KW-0408">Iron</keyword>
<dbReference type="STRING" id="1855383.SAMN05216548_101409"/>
<dbReference type="PRINTS" id="PR00603">
    <property type="entry name" value="CYTOCHROMEC1"/>
</dbReference>
<feature type="binding site" description="covalent" evidence="9">
    <location>
        <position position="82"/>
    </location>
    <ligand>
        <name>heme c</name>
        <dbReference type="ChEBI" id="CHEBI:61717"/>
    </ligand>
</feature>
<keyword evidence="3 9" id="KW-0349">Heme</keyword>
<dbReference type="Pfam" id="PF02167">
    <property type="entry name" value="Cytochrom_C1"/>
    <property type="match status" value="1"/>
</dbReference>
<dbReference type="SUPFAM" id="SSF46626">
    <property type="entry name" value="Cytochrome c"/>
    <property type="match status" value="1"/>
</dbReference>
<feature type="region of interest" description="Disordered" evidence="10">
    <location>
        <begin position="116"/>
        <end position="152"/>
    </location>
</feature>
<dbReference type="GO" id="GO:0046872">
    <property type="term" value="F:metal ion binding"/>
    <property type="evidence" value="ECO:0007669"/>
    <property type="project" value="UniProtKB-KW"/>
</dbReference>
<dbReference type="Gene3D" id="1.10.760.10">
    <property type="entry name" value="Cytochrome c-like domain"/>
    <property type="match status" value="1"/>
</dbReference>
<organism evidence="13 14">
    <name type="scientific">Faunimonas pinastri</name>
    <dbReference type="NCBI Taxonomy" id="1855383"/>
    <lineage>
        <taxon>Bacteria</taxon>
        <taxon>Pseudomonadati</taxon>
        <taxon>Pseudomonadota</taxon>
        <taxon>Alphaproteobacteria</taxon>
        <taxon>Hyphomicrobiales</taxon>
        <taxon>Afifellaceae</taxon>
        <taxon>Faunimonas</taxon>
    </lineage>
</organism>
<accession>A0A1H9AEJ3</accession>
<dbReference type="Gene3D" id="1.20.5.100">
    <property type="entry name" value="Cytochrome c1, transmembrane anchor, C-terminal"/>
    <property type="match status" value="1"/>
</dbReference>
<comment type="subcellular location">
    <subcellularLocation>
        <location evidence="1">Membrane</location>
    </subcellularLocation>
</comment>
<feature type="transmembrane region" description="Helical" evidence="11">
    <location>
        <begin position="277"/>
        <end position="295"/>
    </location>
</feature>
<dbReference type="PANTHER" id="PTHR10266:SF3">
    <property type="entry name" value="CYTOCHROME C1, HEME PROTEIN, MITOCHONDRIAL"/>
    <property type="match status" value="1"/>
</dbReference>
<feature type="binding site" description="covalent" evidence="9">
    <location>
        <position position="79"/>
    </location>
    <ligand>
        <name>heme c</name>
        <dbReference type="ChEBI" id="CHEBI:61717"/>
    </ligand>
</feature>
<evidence type="ECO:0000256" key="3">
    <source>
        <dbReference type="ARBA" id="ARBA00022617"/>
    </source>
</evidence>
<evidence type="ECO:0000256" key="11">
    <source>
        <dbReference type="SAM" id="Phobius"/>
    </source>
</evidence>
<dbReference type="GO" id="GO:0009055">
    <property type="term" value="F:electron transfer activity"/>
    <property type="evidence" value="ECO:0007669"/>
    <property type="project" value="InterPro"/>
</dbReference>